<sequence>MAVFRNMASLHFLSLLMVFYNVVSSQIICPTKTYSPADGVIYLPVDNSMTTLPKNFNCNYKFNIPAGFVAKITANTKMAVGDVLSYTNSLGATNTLPNPISNYVRFVTFPSGSLNVATKFETSSFSAKLEFVDVRNTYTQTVLSTGNYVALNDLRKKSYVTFNSKKVNEKIRLDIAAPTNNITDSTWDQVFVFQGNNLNGNFLGGLTNFTTGPPGIPISIVNFYATSTPSYVVANDESALAKFSLYKAYVIEGPSRGSFRSSVAKPAAYTFISSTSNVVFLESLDFDSFHTITNLGYVSFQSLAPTSSNFETLRYDAQSFTTNSLPQQIPTNFFTMLVSQSGIRLSFDSNSDGYTKISDQRNGYVFSPSYWADTGSAVSYTFSDKTNNYKFTTLVDYLSLKNGDSLDITVKKGSSVVNDKNYTSSITGGSVQTGTGDSLTISANGKNPASAVKVYFKAERTQGSASSTGYLVVLLTGFFYAITC</sequence>
<protein>
    <recommendedName>
        <fullName evidence="2">CUB-like domain-containing protein</fullName>
    </recommendedName>
</protein>
<gene>
    <name evidence="3" type="ORF">CAUJ_LOCUS14839</name>
</gene>
<dbReference type="OrthoDB" id="5791243at2759"/>
<evidence type="ECO:0000313" key="3">
    <source>
        <dbReference type="EMBL" id="CAD6198934.1"/>
    </source>
</evidence>
<feature type="signal peptide" evidence="1">
    <location>
        <begin position="1"/>
        <end position="25"/>
    </location>
</feature>
<dbReference type="PANTHER" id="PTHR47920">
    <property type="entry name" value="PROTEIN CBG13378-RELATED"/>
    <property type="match status" value="1"/>
</dbReference>
<dbReference type="PANTHER" id="PTHR47920:SF1">
    <property type="entry name" value="CUB-LIKE DOMAIN-CONTAINING PROTEIN"/>
    <property type="match status" value="1"/>
</dbReference>
<reference evidence="3" key="1">
    <citation type="submission" date="2020-10" db="EMBL/GenBank/DDBJ databases">
        <authorList>
            <person name="Kikuchi T."/>
        </authorList>
    </citation>
    <scope>NUCLEOTIDE SEQUENCE</scope>
    <source>
        <strain evidence="3">NKZ352</strain>
    </source>
</reference>
<dbReference type="EMBL" id="CAJGYM010000144">
    <property type="protein sequence ID" value="CAD6198934.1"/>
    <property type="molecule type" value="Genomic_DNA"/>
</dbReference>
<proteinExistence type="predicted"/>
<accession>A0A8S1HZF4</accession>
<feature type="chain" id="PRO_5035919116" description="CUB-like domain-containing protein" evidence="1">
    <location>
        <begin position="26"/>
        <end position="484"/>
    </location>
</feature>
<dbReference type="InterPro" id="IPR003366">
    <property type="entry name" value="CUB-like_dom"/>
</dbReference>
<keyword evidence="4" id="KW-1185">Reference proteome</keyword>
<evidence type="ECO:0000259" key="2">
    <source>
        <dbReference type="Pfam" id="PF02408"/>
    </source>
</evidence>
<keyword evidence="1" id="KW-0732">Signal</keyword>
<dbReference type="Proteomes" id="UP000835052">
    <property type="component" value="Unassembled WGS sequence"/>
</dbReference>
<feature type="domain" description="CUB-like" evidence="2">
    <location>
        <begin position="42"/>
        <end position="134"/>
    </location>
</feature>
<organism evidence="3 4">
    <name type="scientific">Caenorhabditis auriculariae</name>
    <dbReference type="NCBI Taxonomy" id="2777116"/>
    <lineage>
        <taxon>Eukaryota</taxon>
        <taxon>Metazoa</taxon>
        <taxon>Ecdysozoa</taxon>
        <taxon>Nematoda</taxon>
        <taxon>Chromadorea</taxon>
        <taxon>Rhabditida</taxon>
        <taxon>Rhabditina</taxon>
        <taxon>Rhabditomorpha</taxon>
        <taxon>Rhabditoidea</taxon>
        <taxon>Rhabditidae</taxon>
        <taxon>Peloderinae</taxon>
        <taxon>Caenorhabditis</taxon>
    </lineage>
</organism>
<name>A0A8S1HZF4_9PELO</name>
<comment type="caution">
    <text evidence="3">The sequence shown here is derived from an EMBL/GenBank/DDBJ whole genome shotgun (WGS) entry which is preliminary data.</text>
</comment>
<evidence type="ECO:0000256" key="1">
    <source>
        <dbReference type="SAM" id="SignalP"/>
    </source>
</evidence>
<dbReference type="AlphaFoldDB" id="A0A8S1HZF4"/>
<evidence type="ECO:0000313" key="4">
    <source>
        <dbReference type="Proteomes" id="UP000835052"/>
    </source>
</evidence>
<dbReference type="Pfam" id="PF02408">
    <property type="entry name" value="CUB_2"/>
    <property type="match status" value="1"/>
</dbReference>